<gene>
    <name evidence="1" type="ORF">PDENDC454_18378</name>
</gene>
<comment type="caution">
    <text evidence="1">The sequence shown here is derived from an EMBL/GenBank/DDBJ whole genome shotgun (WGS) entry which is preliminary data.</text>
</comment>
<dbReference type="InterPro" id="IPR035253">
    <property type="entry name" value="Lipoprotein_22_bac"/>
</dbReference>
<dbReference type="PATRIC" id="fig|1131935.3.peg.3815"/>
<proteinExistence type="predicted"/>
<accession>H3SJE8</accession>
<protein>
    <recommendedName>
        <fullName evidence="3">Lipoprotein</fullName>
    </recommendedName>
</protein>
<dbReference type="OrthoDB" id="2931508at2"/>
<dbReference type="Pfam" id="PF17294">
    <property type="entry name" value="Lipoprotein_22"/>
    <property type="match status" value="1"/>
</dbReference>
<dbReference type="Proteomes" id="UP000003900">
    <property type="component" value="Unassembled WGS sequence"/>
</dbReference>
<keyword evidence="2" id="KW-1185">Reference proteome</keyword>
<dbReference type="AlphaFoldDB" id="H3SJE8"/>
<reference evidence="1 2" key="1">
    <citation type="journal article" date="2012" name="J. Bacteriol.">
        <title>Genome Sequence of the Pattern-Forming Social Bacterium Paenibacillus dendritiformis C454 Chiral Morphotype.</title>
        <authorList>
            <person name="Sirota-Madi A."/>
            <person name="Olender T."/>
            <person name="Helman Y."/>
            <person name="Brainis I."/>
            <person name="Finkelshtein A."/>
            <person name="Roth D."/>
            <person name="Hagai E."/>
            <person name="Leshkowitz D."/>
            <person name="Brodsky L."/>
            <person name="Galatenko V."/>
            <person name="Nikolaev V."/>
            <person name="Gutnick D.L."/>
            <person name="Lancet D."/>
            <person name="Ben-Jacob E."/>
        </authorList>
    </citation>
    <scope>NUCLEOTIDE SEQUENCE [LARGE SCALE GENOMIC DNA]</scope>
    <source>
        <strain evidence="1 2">C454</strain>
    </source>
</reference>
<name>H3SJE8_9BACL</name>
<evidence type="ECO:0000313" key="2">
    <source>
        <dbReference type="Proteomes" id="UP000003900"/>
    </source>
</evidence>
<sequence>MIGIQGWKKGLAAILAIGVLSACSLFGGPKEEPRNGILLLGEKAALEQVAEQHRDAITASEMYPVKRAETEEKQILVMSRTTADSVVKTGILRKADNNDDVWSSDPITSLPDAEAGQALLFGHPTMKDVKRLNVGGQEINLDYGSNSWIGHVRNTAYAELILVIDDAAYAQLSIPETQMALLRLKQAYGETKDGWMDPPPERVLANTEWLKLTKDMKARADHLEGVTIISHNQE</sequence>
<evidence type="ECO:0008006" key="3">
    <source>
        <dbReference type="Google" id="ProtNLM"/>
    </source>
</evidence>
<organism evidence="1 2">
    <name type="scientific">Paenibacillus dendritiformis C454</name>
    <dbReference type="NCBI Taxonomy" id="1131935"/>
    <lineage>
        <taxon>Bacteria</taxon>
        <taxon>Bacillati</taxon>
        <taxon>Bacillota</taxon>
        <taxon>Bacilli</taxon>
        <taxon>Bacillales</taxon>
        <taxon>Paenibacillaceae</taxon>
        <taxon>Paenibacillus</taxon>
    </lineage>
</organism>
<dbReference type="STRING" id="1131935.PDENDC454_18378"/>
<evidence type="ECO:0000313" key="1">
    <source>
        <dbReference type="EMBL" id="EHQ60790.1"/>
    </source>
</evidence>
<dbReference type="Gene3D" id="2.40.40.60">
    <property type="match status" value="1"/>
</dbReference>
<dbReference type="RefSeq" id="WP_006678162.1">
    <property type="nucleotide sequence ID" value="NZ_AHKH01000056.1"/>
</dbReference>
<dbReference type="EMBL" id="AHKH01000056">
    <property type="protein sequence ID" value="EHQ60790.1"/>
    <property type="molecule type" value="Genomic_DNA"/>
</dbReference>